<accession>A0AB34FXJ3</accession>
<feature type="compositionally biased region" description="Gly residues" evidence="2">
    <location>
        <begin position="339"/>
        <end position="355"/>
    </location>
</feature>
<dbReference type="GO" id="GO:0003700">
    <property type="term" value="F:DNA-binding transcription factor activity"/>
    <property type="evidence" value="ECO:0007669"/>
    <property type="project" value="TreeGrafter"/>
</dbReference>
<evidence type="ECO:0000256" key="2">
    <source>
        <dbReference type="SAM" id="MobiDB-lite"/>
    </source>
</evidence>
<feature type="compositionally biased region" description="Polar residues" evidence="2">
    <location>
        <begin position="713"/>
        <end position="726"/>
    </location>
</feature>
<feature type="compositionally biased region" description="Basic and acidic residues" evidence="2">
    <location>
        <begin position="39"/>
        <end position="50"/>
    </location>
</feature>
<feature type="region of interest" description="Disordered" evidence="2">
    <location>
        <begin position="641"/>
        <end position="667"/>
    </location>
</feature>
<evidence type="ECO:0000256" key="1">
    <source>
        <dbReference type="ARBA" id="ARBA00023242"/>
    </source>
</evidence>
<feature type="compositionally biased region" description="Acidic residues" evidence="2">
    <location>
        <begin position="962"/>
        <end position="971"/>
    </location>
</feature>
<dbReference type="GO" id="GO:0000976">
    <property type="term" value="F:transcription cis-regulatory region binding"/>
    <property type="evidence" value="ECO:0007669"/>
    <property type="project" value="TreeGrafter"/>
</dbReference>
<feature type="region of interest" description="Disordered" evidence="2">
    <location>
        <begin position="869"/>
        <end position="1007"/>
    </location>
</feature>
<reference evidence="3" key="1">
    <citation type="submission" date="2023-01" db="EMBL/GenBank/DDBJ databases">
        <title>The growth and conidiation of Purpureocillium lavendulum are regulated by nitrogen source and histone H3K14 acetylation.</title>
        <authorList>
            <person name="Tang P."/>
            <person name="Han J."/>
            <person name="Zhang C."/>
            <person name="Tang P."/>
            <person name="Qi F."/>
            <person name="Zhang K."/>
            <person name="Liang L."/>
        </authorList>
    </citation>
    <scope>NUCLEOTIDE SEQUENCE</scope>
    <source>
        <strain evidence="3">YMF1.00683</strain>
    </source>
</reference>
<feature type="compositionally biased region" description="Low complexity" evidence="2">
    <location>
        <begin position="93"/>
        <end position="105"/>
    </location>
</feature>
<comment type="caution">
    <text evidence="3">The sequence shown here is derived from an EMBL/GenBank/DDBJ whole genome shotgun (WGS) entry which is preliminary data.</text>
</comment>
<sequence>MFGDEERPRCRRCQSKQLPCSRPTKQTVFKHGSVASFSKDQKWVNSEARHFRFHPRGGTAERDPGSPDVTDAGPGPGPGPGPGTDMPLDARSSRGSPGQSSSHSPMDTDYPRPLHDASRMLPSLLHSESFHAEPGQDYPPTLPPTIPSISYLTSSASHSFSPRLHDRNAAVRPASPPSLYPAESPGLPPSTLPITQPQSGTHRQFPLQDVQEACLLRYFIEEISHWFDLCDEDRHFQLVVPVLARQHPHLLDAIFAVAARHLSRLPQYKTGPRGAILYHGQALPRLDEHAAVEYMLRCIPALRQFDDARAADADYRDSIIATAVILRQLEEIDHEDDGSGSGGGGGDGHGHGYGGNDDDDDHDDDHDDNDQQRRRRRRRRPVNFLAIIDAVLRSLPSRDAFRQRSVMQAAYWMALRQEIFNSFTRREAPQLMLPPEFWHSASRANKVVMHLVQCAKWHWGDAGGNQEWLRLMKQQELLEHDILPAFQPLYQRSADKSKGEIFPTIWYGSNIEVTSVQLGLIAKSVLVAENPFLKAQSASRASWRKVENEVRLLLLELCGIALCNPASPPALVQAALGIGMYADFFTDQYERQAIRGVVERYRDTHAWPIQSSSILSCPVDVVDAGPLPPAPVPHERAAEDAFERERGAGQPHDDKHDGEDGGPDAKRGRVEQLSELHGGGKTMAHTDTANSMAGLLRTWLTRERAMLTTANTHQKVPWPQSVTPTSMLAKPSGRMASANPLRLARMRGVELAAQRQQRGAERLEGEAGLAPGSARHHLAEDLGADEGFRARLRLPRRQDAGDEEDVERERERQAEPDLEATTSMGICSPGVRNGPEAVAEHSVPAPAADVRAAMSGSWVLGVYRVDEDEGHEEARRDGQAAVDPPEDVRDEGPGAAAPGPRHDDEGEHLHDGHEGDAEAGEARRLAGARGDAADGGPGRGAREREPAQVEDEGGGEHRDGRDPEDDGDGVEPAEAVVELVQHEGHAARALRDEEPRRGETVEGEARVRRRAARAALWRCAHRREVGAWESAPQPLNPGAPRLSERQATQFTPLLH</sequence>
<keyword evidence="4" id="KW-1185">Reference proteome</keyword>
<feature type="region of interest" description="Disordered" evidence="2">
    <location>
        <begin position="713"/>
        <end position="733"/>
    </location>
</feature>
<dbReference type="PANTHER" id="PTHR37534">
    <property type="entry name" value="TRANSCRIPTIONAL ACTIVATOR PROTEIN UGA3"/>
    <property type="match status" value="1"/>
</dbReference>
<feature type="compositionally biased region" description="Acidic residues" evidence="2">
    <location>
        <begin position="356"/>
        <end position="368"/>
    </location>
</feature>
<feature type="compositionally biased region" description="Polar residues" evidence="2">
    <location>
        <begin position="1045"/>
        <end position="1055"/>
    </location>
</feature>
<feature type="region of interest" description="Disordered" evidence="2">
    <location>
        <begin position="1"/>
        <end position="116"/>
    </location>
</feature>
<gene>
    <name evidence="3" type="ORF">O9K51_04655</name>
</gene>
<feature type="region of interest" description="Disordered" evidence="2">
    <location>
        <begin position="793"/>
        <end position="842"/>
    </location>
</feature>
<feature type="region of interest" description="Disordered" evidence="2">
    <location>
        <begin position="130"/>
        <end position="150"/>
    </location>
</feature>
<protein>
    <recommendedName>
        <fullName evidence="5">ARCA-like protein</fullName>
    </recommendedName>
</protein>
<keyword evidence="1" id="KW-0539">Nucleus</keyword>
<evidence type="ECO:0008006" key="5">
    <source>
        <dbReference type="Google" id="ProtNLM"/>
    </source>
</evidence>
<feature type="region of interest" description="Disordered" evidence="2">
    <location>
        <begin position="1025"/>
        <end position="1055"/>
    </location>
</feature>
<feature type="compositionally biased region" description="Basic and acidic residues" evidence="2">
    <location>
        <begin position="900"/>
        <end position="924"/>
    </location>
</feature>
<dbReference type="EMBL" id="JAQHRD010000003">
    <property type="protein sequence ID" value="KAJ6443476.1"/>
    <property type="molecule type" value="Genomic_DNA"/>
</dbReference>
<feature type="compositionally biased region" description="Polar residues" evidence="2">
    <location>
        <begin position="192"/>
        <end position="202"/>
    </location>
</feature>
<feature type="compositionally biased region" description="Basic and acidic residues" evidence="2">
    <location>
        <begin position="980"/>
        <end position="1006"/>
    </location>
</feature>
<feature type="region of interest" description="Disordered" evidence="2">
    <location>
        <begin position="334"/>
        <end position="377"/>
    </location>
</feature>
<dbReference type="PANTHER" id="PTHR37534:SF2">
    <property type="entry name" value="N-ACETYLTRANSFERASE DOMAIN-CONTAINING PROTEIN"/>
    <property type="match status" value="1"/>
</dbReference>
<feature type="region of interest" description="Disordered" evidence="2">
    <location>
        <begin position="168"/>
        <end position="203"/>
    </location>
</feature>
<organism evidence="3 4">
    <name type="scientific">Purpureocillium lavendulum</name>
    <dbReference type="NCBI Taxonomy" id="1247861"/>
    <lineage>
        <taxon>Eukaryota</taxon>
        <taxon>Fungi</taxon>
        <taxon>Dikarya</taxon>
        <taxon>Ascomycota</taxon>
        <taxon>Pezizomycotina</taxon>
        <taxon>Sordariomycetes</taxon>
        <taxon>Hypocreomycetidae</taxon>
        <taxon>Hypocreales</taxon>
        <taxon>Ophiocordycipitaceae</taxon>
        <taxon>Purpureocillium</taxon>
    </lineage>
</organism>
<name>A0AB34FXJ3_9HYPO</name>
<evidence type="ECO:0000313" key="4">
    <source>
        <dbReference type="Proteomes" id="UP001163105"/>
    </source>
</evidence>
<dbReference type="GO" id="GO:0045944">
    <property type="term" value="P:positive regulation of transcription by RNA polymerase II"/>
    <property type="evidence" value="ECO:0007669"/>
    <property type="project" value="TreeGrafter"/>
</dbReference>
<proteinExistence type="predicted"/>
<dbReference type="AlphaFoldDB" id="A0AB34FXJ3"/>
<dbReference type="Proteomes" id="UP001163105">
    <property type="component" value="Unassembled WGS sequence"/>
</dbReference>
<dbReference type="GO" id="GO:0005634">
    <property type="term" value="C:nucleus"/>
    <property type="evidence" value="ECO:0007669"/>
    <property type="project" value="TreeGrafter"/>
</dbReference>
<evidence type="ECO:0000313" key="3">
    <source>
        <dbReference type="EMBL" id="KAJ6443476.1"/>
    </source>
</evidence>
<feature type="compositionally biased region" description="Polar residues" evidence="2">
    <location>
        <begin position="15"/>
        <end position="27"/>
    </location>
</feature>